<dbReference type="GO" id="GO:0016810">
    <property type="term" value="F:hydrolase activity, acting on carbon-nitrogen (but not peptide) bonds"/>
    <property type="evidence" value="ECO:0007669"/>
    <property type="project" value="InterPro"/>
</dbReference>
<evidence type="ECO:0000256" key="1">
    <source>
        <dbReference type="SAM" id="SignalP"/>
    </source>
</evidence>
<dbReference type="PROSITE" id="PS51677">
    <property type="entry name" value="NODB"/>
    <property type="match status" value="1"/>
</dbReference>
<keyword evidence="1" id="KW-0732">Signal</keyword>
<feature type="domain" description="NodB homology" evidence="2">
    <location>
        <begin position="530"/>
        <end position="727"/>
    </location>
</feature>
<keyword evidence="4" id="KW-1185">Reference proteome</keyword>
<dbReference type="SUPFAM" id="SSF88713">
    <property type="entry name" value="Glycoside hydrolase/deacetylase"/>
    <property type="match status" value="1"/>
</dbReference>
<dbReference type="RefSeq" id="WP_074645461.1">
    <property type="nucleotide sequence ID" value="NZ_FOFU01000013.1"/>
</dbReference>
<dbReference type="AlphaFoldDB" id="A0A1H9JG52"/>
<accession>A0A1H9JG52</accession>
<evidence type="ECO:0000259" key="2">
    <source>
        <dbReference type="PROSITE" id="PS51677"/>
    </source>
</evidence>
<dbReference type="STRING" id="163.SAMN04487775_103103"/>
<gene>
    <name evidence="3" type="ORF">SAMN04487977_1133</name>
</gene>
<organism evidence="3 4">
    <name type="scientific">Treponema bryantii</name>
    <dbReference type="NCBI Taxonomy" id="163"/>
    <lineage>
        <taxon>Bacteria</taxon>
        <taxon>Pseudomonadati</taxon>
        <taxon>Spirochaetota</taxon>
        <taxon>Spirochaetia</taxon>
        <taxon>Spirochaetales</taxon>
        <taxon>Treponemataceae</taxon>
        <taxon>Treponema</taxon>
    </lineage>
</organism>
<dbReference type="Pfam" id="PF01522">
    <property type="entry name" value="Polysacc_deac_1"/>
    <property type="match status" value="1"/>
</dbReference>
<sequence length="727" mass="81643">MKKTGILCLVVSLFSFSLFAGTSFGNPDLNLNDEILFTVRHNMVGTSPYKSLFYAALKDGKPDGMPEVITCYPEQMELLSGGDVLQIRNRYGIARYSQKNGSVNWIEKSSIMPENIVPVVPYAVSPDGKYFCRIERTSIFSGNLMLVSTQTGKSSVLCEGVLNSYEDLPIKWAPDSSVLVYEKNNGVYFCNPDAVLRGVEIDERYRKIGRGSINSVYWASSKFLAYVDDYLLYKINTKELYTLGLYSGIIGQGKPMGRLPFQFNPLTDKFSCNSEVTSAVVTQNGRLFTYLIVRSASCDYMDVIYSRPYTESNASLVASYIFWDAAGKPVLWQEKLPFDGIKERGSVYKLDTLAQHVLEIEDSGKPFVSPNGTKAAFFAGSTVYVYDINTWKRLAVLSGEKVVSAIWTDDSNLYVGGEKSIRKWNIHTNKADTITLSSVNAGYWNTTDYSIIADAGNSNYYKYNSDKRTWSKIDFSENPVPVKQNGRYRVFIGSTPNKNYDNALYVRSLSKRAVTIPLYKESTRKMPEKKKAALVFELYDNADGLPLILSELKKFNVKGSFFINGEFIRRYPAETKQIVNNNHLCASMFFTTADLTENSFVINEDFVRRGLARNEDEFYACTGTELTLFWHAPYYSISPELISYGENAGYTYVNTVTDVSEFKNPDMDPEKLIKKYCVGLEKSGGGVVSVVGGFSQSNHSRPLYKYVALLISALLDSGYELVDLNSL</sequence>
<name>A0A1H9JG52_9SPIR</name>
<dbReference type="InterPro" id="IPR002509">
    <property type="entry name" value="NODB_dom"/>
</dbReference>
<dbReference type="InterPro" id="IPR011330">
    <property type="entry name" value="Glyco_hydro/deAcase_b/a-brl"/>
</dbReference>
<dbReference type="EMBL" id="FOFU01000013">
    <property type="protein sequence ID" value="SEQ85981.1"/>
    <property type="molecule type" value="Genomic_DNA"/>
</dbReference>
<protein>
    <submittedName>
        <fullName evidence="3">Peptidoglycan/xylan/chitin deacetylase, PgdA/CDA1 family</fullName>
    </submittedName>
</protein>
<feature type="signal peptide" evidence="1">
    <location>
        <begin position="1"/>
        <end position="20"/>
    </location>
</feature>
<proteinExistence type="predicted"/>
<reference evidence="3 4" key="1">
    <citation type="submission" date="2016-10" db="EMBL/GenBank/DDBJ databases">
        <authorList>
            <person name="de Groot N.N."/>
        </authorList>
    </citation>
    <scope>NUCLEOTIDE SEQUENCE [LARGE SCALE GENOMIC DNA]</scope>
    <source>
        <strain evidence="3 4">B25</strain>
    </source>
</reference>
<dbReference type="SUPFAM" id="SSF82171">
    <property type="entry name" value="DPP6 N-terminal domain-like"/>
    <property type="match status" value="1"/>
</dbReference>
<dbReference type="GO" id="GO:0005975">
    <property type="term" value="P:carbohydrate metabolic process"/>
    <property type="evidence" value="ECO:0007669"/>
    <property type="project" value="InterPro"/>
</dbReference>
<dbReference type="Proteomes" id="UP000182360">
    <property type="component" value="Unassembled WGS sequence"/>
</dbReference>
<dbReference type="Gene3D" id="3.20.20.370">
    <property type="entry name" value="Glycoside hydrolase/deacetylase"/>
    <property type="match status" value="1"/>
</dbReference>
<dbReference type="OrthoDB" id="9806342at2"/>
<dbReference type="CDD" id="cd10917">
    <property type="entry name" value="CE4_NodB_like_6s_7s"/>
    <property type="match status" value="1"/>
</dbReference>
<feature type="chain" id="PRO_5010205641" evidence="1">
    <location>
        <begin position="21"/>
        <end position="727"/>
    </location>
</feature>
<evidence type="ECO:0000313" key="4">
    <source>
        <dbReference type="Proteomes" id="UP000182360"/>
    </source>
</evidence>
<evidence type="ECO:0000313" key="3">
    <source>
        <dbReference type="EMBL" id="SEQ85981.1"/>
    </source>
</evidence>